<keyword evidence="2" id="KW-0472">Membrane</keyword>
<dbReference type="InterPro" id="IPR018691">
    <property type="entry name" value="DUF2188"/>
</dbReference>
<feature type="transmembrane region" description="Helical" evidence="2">
    <location>
        <begin position="16"/>
        <end position="34"/>
    </location>
</feature>
<gene>
    <name evidence="3" type="ORF">NCTC10172_00277</name>
</gene>
<organism evidence="3 4">
    <name type="scientific">Acholeplasma hippikon</name>
    <dbReference type="NCBI Taxonomy" id="264636"/>
    <lineage>
        <taxon>Bacteria</taxon>
        <taxon>Bacillati</taxon>
        <taxon>Mycoplasmatota</taxon>
        <taxon>Mollicutes</taxon>
        <taxon>Acholeplasmatales</taxon>
        <taxon>Acholeplasmataceae</taxon>
        <taxon>Acholeplasma</taxon>
    </lineage>
</organism>
<evidence type="ECO:0000313" key="4">
    <source>
        <dbReference type="Proteomes" id="UP000290909"/>
    </source>
</evidence>
<evidence type="ECO:0000256" key="2">
    <source>
        <dbReference type="SAM" id="Phobius"/>
    </source>
</evidence>
<keyword evidence="2" id="KW-1133">Transmembrane helix</keyword>
<dbReference type="EMBL" id="LR215050">
    <property type="protein sequence ID" value="VEU82269.1"/>
    <property type="molecule type" value="Genomic_DNA"/>
</dbReference>
<dbReference type="AlphaFoldDB" id="A0A449BII9"/>
<dbReference type="STRING" id="1408416.GCA_000702765_01094"/>
<proteinExistence type="predicted"/>
<sequence>MLVFEGGFENMGLTEYLIIGGALLLIILLAVILFKPKKKKAVAERKVEQQEMKTEPVKVEPAKVVEAKSETEKEVVKAEEKPVMQDKPKAPTKTEVKETAKDEETEEEEVEEDGKPKRPAKYHISQNKDTDAEHAGEWRVRKEGSTKTIKYFRTQKEAIEFAEKLAENQDSSIVIHKRDGSIRKQDYKKK</sequence>
<keyword evidence="4" id="KW-1185">Reference proteome</keyword>
<feature type="compositionally biased region" description="Acidic residues" evidence="1">
    <location>
        <begin position="103"/>
        <end position="112"/>
    </location>
</feature>
<dbReference type="KEGG" id="ahk:NCTC10172_00277"/>
<dbReference type="Pfam" id="PF09954">
    <property type="entry name" value="DUF2188"/>
    <property type="match status" value="1"/>
</dbReference>
<evidence type="ECO:0000313" key="3">
    <source>
        <dbReference type="EMBL" id="VEU82269.1"/>
    </source>
</evidence>
<keyword evidence="2" id="KW-0812">Transmembrane</keyword>
<name>A0A449BII9_9MOLU</name>
<feature type="region of interest" description="Disordered" evidence="1">
    <location>
        <begin position="68"/>
        <end position="141"/>
    </location>
</feature>
<reference evidence="3 4" key="1">
    <citation type="submission" date="2019-01" db="EMBL/GenBank/DDBJ databases">
        <authorList>
            <consortium name="Pathogen Informatics"/>
        </authorList>
    </citation>
    <scope>NUCLEOTIDE SEQUENCE [LARGE SCALE GENOMIC DNA]</scope>
    <source>
        <strain evidence="3 4">NCTC10172</strain>
    </source>
</reference>
<dbReference type="RefSeq" id="WP_197723479.1">
    <property type="nucleotide sequence ID" value="NZ_LR215050.1"/>
</dbReference>
<protein>
    <recommendedName>
        <fullName evidence="5">DUF2188 domain-containing protein</fullName>
    </recommendedName>
</protein>
<accession>A0A449BII9</accession>
<feature type="compositionally biased region" description="Basic and acidic residues" evidence="1">
    <location>
        <begin position="68"/>
        <end position="102"/>
    </location>
</feature>
<feature type="compositionally biased region" description="Basic and acidic residues" evidence="1">
    <location>
        <begin position="126"/>
        <end position="141"/>
    </location>
</feature>
<evidence type="ECO:0008006" key="5">
    <source>
        <dbReference type="Google" id="ProtNLM"/>
    </source>
</evidence>
<evidence type="ECO:0000256" key="1">
    <source>
        <dbReference type="SAM" id="MobiDB-lite"/>
    </source>
</evidence>
<dbReference type="Proteomes" id="UP000290909">
    <property type="component" value="Chromosome"/>
</dbReference>